<evidence type="ECO:0000313" key="2">
    <source>
        <dbReference type="Proteomes" id="UP001497416"/>
    </source>
</evidence>
<accession>A0ABM9P577</accession>
<dbReference type="EMBL" id="CAXIXY010000006">
    <property type="protein sequence ID" value="CAL2092298.1"/>
    <property type="molecule type" value="Genomic_DNA"/>
</dbReference>
<comment type="caution">
    <text evidence="1">The sequence shown here is derived from an EMBL/GenBank/DDBJ whole genome shotgun (WGS) entry which is preliminary data.</text>
</comment>
<keyword evidence="2" id="KW-1185">Reference proteome</keyword>
<gene>
    <name evidence="1" type="ORF">T190607A01A_40390</name>
</gene>
<sequence>MRKSNNIDSFRNKKRRKFDEYNVKKKYLEKSYLITCQVEKQLYICKRF</sequence>
<dbReference type="Proteomes" id="UP001497416">
    <property type="component" value="Unassembled WGS sequence"/>
</dbReference>
<protein>
    <submittedName>
        <fullName evidence="1">Uncharacterized protein</fullName>
    </submittedName>
</protein>
<evidence type="ECO:0000313" key="1">
    <source>
        <dbReference type="EMBL" id="CAL2092298.1"/>
    </source>
</evidence>
<proteinExistence type="predicted"/>
<reference evidence="1 2" key="1">
    <citation type="submission" date="2024-05" db="EMBL/GenBank/DDBJ databases">
        <authorList>
            <person name="Duchaud E."/>
        </authorList>
    </citation>
    <scope>NUCLEOTIDE SEQUENCE [LARGE SCALE GENOMIC DNA]</scope>
    <source>
        <strain evidence="1">Ena-SAMPLE-TAB-13-05-2024-13:56:06:370-140302</strain>
    </source>
</reference>
<organism evidence="1 2">
    <name type="scientific">Tenacibaculum platacis</name>
    <dbReference type="NCBI Taxonomy" id="3137852"/>
    <lineage>
        <taxon>Bacteria</taxon>
        <taxon>Pseudomonadati</taxon>
        <taxon>Bacteroidota</taxon>
        <taxon>Flavobacteriia</taxon>
        <taxon>Flavobacteriales</taxon>
        <taxon>Flavobacteriaceae</taxon>
        <taxon>Tenacibaculum</taxon>
    </lineage>
</organism>
<name>A0ABM9P577_9FLAO</name>